<gene>
    <name evidence="7" type="ORF">BACINT_02825</name>
</gene>
<dbReference type="STRING" id="471870.BACINT_02825"/>
<organism evidence="7 8">
    <name type="scientific">Bacteroides intestinalis DSM 17393</name>
    <dbReference type="NCBI Taxonomy" id="471870"/>
    <lineage>
        <taxon>Bacteria</taxon>
        <taxon>Pseudomonadati</taxon>
        <taxon>Bacteroidota</taxon>
        <taxon>Bacteroidia</taxon>
        <taxon>Bacteroidales</taxon>
        <taxon>Bacteroidaceae</taxon>
        <taxon>Bacteroides</taxon>
    </lineage>
</organism>
<dbReference type="GO" id="GO:0050152">
    <property type="term" value="F:omega-amidase activity"/>
    <property type="evidence" value="ECO:0007669"/>
    <property type="project" value="UniProtKB-EC"/>
</dbReference>
<accession>B3CGC1</accession>
<comment type="catalytic activity">
    <reaction evidence="4">
        <text>a monoamide of a dicarboxylate + H2O = a dicarboxylate + NH4(+)</text>
        <dbReference type="Rhea" id="RHEA:11716"/>
        <dbReference type="ChEBI" id="CHEBI:15377"/>
        <dbReference type="ChEBI" id="CHEBI:28938"/>
        <dbReference type="ChEBI" id="CHEBI:28965"/>
        <dbReference type="ChEBI" id="CHEBI:77450"/>
        <dbReference type="EC" id="3.5.1.3"/>
    </reaction>
</comment>
<evidence type="ECO:0000256" key="3">
    <source>
        <dbReference type="ARBA" id="ARBA00039118"/>
    </source>
</evidence>
<reference evidence="7 8" key="1">
    <citation type="submission" date="2008-04" db="EMBL/GenBank/DDBJ databases">
        <title>Draft genome sequence of Bacteroides intestinalis (DSM 17393).</title>
        <authorList>
            <person name="Sudarsanam P."/>
            <person name="Ley R."/>
            <person name="Guruge J."/>
            <person name="Turnbaugh P.J."/>
            <person name="Mahowald M."/>
            <person name="Liep D."/>
            <person name="Gordon J."/>
        </authorList>
    </citation>
    <scope>NUCLEOTIDE SEQUENCE [LARGE SCALE GENOMIC DNA]</scope>
    <source>
        <strain evidence="7 8">DSM 17393</strain>
    </source>
</reference>
<dbReference type="GO" id="GO:0106008">
    <property type="term" value="F:2-oxoglutaramate amidase activity"/>
    <property type="evidence" value="ECO:0007669"/>
    <property type="project" value="TreeGrafter"/>
</dbReference>
<dbReference type="EC" id="3.5.1.3" evidence="3"/>
<dbReference type="CDD" id="cd07575">
    <property type="entry name" value="Xc-1258_like"/>
    <property type="match status" value="1"/>
</dbReference>
<dbReference type="eggNOG" id="COG0388">
    <property type="taxonomic scope" value="Bacteria"/>
</dbReference>
<evidence type="ECO:0000256" key="1">
    <source>
        <dbReference type="ARBA" id="ARBA00010613"/>
    </source>
</evidence>
<comment type="similarity">
    <text evidence="1">Belongs to the carbon-nitrogen hydrolase superfamily. NIT1/NIT2 family.</text>
</comment>
<dbReference type="Gene3D" id="3.60.110.10">
    <property type="entry name" value="Carbon-nitrogen hydrolase"/>
    <property type="match status" value="1"/>
</dbReference>
<dbReference type="AlphaFoldDB" id="B3CGC1"/>
<protein>
    <recommendedName>
        <fullName evidence="5">Omega-amidase YafV</fullName>
        <ecNumber evidence="3">3.5.1.3</ecNumber>
    </recommendedName>
</protein>
<dbReference type="PANTHER" id="PTHR47799:SF1">
    <property type="entry name" value="OMEGA-AMIDASE YAFV"/>
    <property type="match status" value="1"/>
</dbReference>
<dbReference type="FunFam" id="3.60.110.10:FF:000004">
    <property type="entry name" value="Carbon-nitrogen hydrolase"/>
    <property type="match status" value="1"/>
</dbReference>
<evidence type="ECO:0000256" key="2">
    <source>
        <dbReference type="ARBA" id="ARBA00022801"/>
    </source>
</evidence>
<evidence type="ECO:0000313" key="7">
    <source>
        <dbReference type="EMBL" id="EDV03699.1"/>
    </source>
</evidence>
<dbReference type="Pfam" id="PF00795">
    <property type="entry name" value="CN_hydrolase"/>
    <property type="match status" value="1"/>
</dbReference>
<dbReference type="InterPro" id="IPR052737">
    <property type="entry name" value="Omega-amidase_YafV"/>
</dbReference>
<evidence type="ECO:0000256" key="5">
    <source>
        <dbReference type="ARBA" id="ARBA00072139"/>
    </source>
</evidence>
<evidence type="ECO:0000256" key="4">
    <source>
        <dbReference type="ARBA" id="ARBA00052904"/>
    </source>
</evidence>
<evidence type="ECO:0000313" key="8">
    <source>
        <dbReference type="Proteomes" id="UP000004596"/>
    </source>
</evidence>
<dbReference type="InterPro" id="IPR036526">
    <property type="entry name" value="C-N_Hydrolase_sf"/>
</dbReference>
<dbReference type="SUPFAM" id="SSF56317">
    <property type="entry name" value="Carbon-nitrogen hydrolase"/>
    <property type="match status" value="1"/>
</dbReference>
<evidence type="ECO:0000259" key="6">
    <source>
        <dbReference type="PROSITE" id="PS50263"/>
    </source>
</evidence>
<keyword evidence="2 7" id="KW-0378">Hydrolase</keyword>
<sequence length="277" mass="32044">MDRTKTDFYSMRVTLLQTDIVWEDKQENLRLLREKLIKLRGEAEIVVLPETFSTGFSMDSRRLAEPVSGETISTLRQWAAEFHLAITGSYIACDESSTSLQALPCYNRAFFLTPEGEAYYYDKRHLFRMGQETEHFTAGSQRPVISYRGWNILLLVCYDLRFPVWSRNVNNEYDLLIYVANWPVPRRRVWDILLQARALENISYVCGVNRIGTDGNQMPYSGGSVIYSPKGDLLTSVPDYEEGTTTATLDLSVLREFRQKFPAWKDADAFSIRLWNE</sequence>
<proteinExistence type="inferred from homology"/>
<comment type="caution">
    <text evidence="7">The sequence shown here is derived from an EMBL/GenBank/DDBJ whole genome shotgun (WGS) entry which is preliminary data.</text>
</comment>
<dbReference type="PROSITE" id="PS50263">
    <property type="entry name" value="CN_HYDROLASE"/>
    <property type="match status" value="1"/>
</dbReference>
<feature type="domain" description="CN hydrolase" evidence="6">
    <location>
        <begin position="11"/>
        <end position="251"/>
    </location>
</feature>
<dbReference type="InterPro" id="IPR003010">
    <property type="entry name" value="C-N_Hydrolase"/>
</dbReference>
<reference evidence="7 8" key="2">
    <citation type="submission" date="2008-04" db="EMBL/GenBank/DDBJ databases">
        <authorList>
            <person name="Fulton L."/>
            <person name="Clifton S."/>
            <person name="Fulton B."/>
            <person name="Xu J."/>
            <person name="Minx P."/>
            <person name="Pepin K.H."/>
            <person name="Johnson M."/>
            <person name="Thiruvilangam P."/>
            <person name="Bhonagiri V."/>
            <person name="Nash W.E."/>
            <person name="Mardis E.R."/>
            <person name="Wilson R.K."/>
        </authorList>
    </citation>
    <scope>NUCLEOTIDE SEQUENCE [LARGE SCALE GENOMIC DNA]</scope>
    <source>
        <strain evidence="7 8">DSM 17393</strain>
    </source>
</reference>
<dbReference type="PANTHER" id="PTHR47799">
    <property type="entry name" value="OMEGA-AMIDASE YAFV"/>
    <property type="match status" value="1"/>
</dbReference>
<name>B3CGC1_9BACE</name>
<dbReference type="NCBIfam" id="NF007757">
    <property type="entry name" value="PRK10438.1"/>
    <property type="match status" value="1"/>
</dbReference>
<dbReference type="EMBL" id="ABJL02000008">
    <property type="protein sequence ID" value="EDV03699.1"/>
    <property type="molecule type" value="Genomic_DNA"/>
</dbReference>
<dbReference type="Proteomes" id="UP000004596">
    <property type="component" value="Unassembled WGS sequence"/>
</dbReference>